<dbReference type="GO" id="GO:0003677">
    <property type="term" value="F:DNA binding"/>
    <property type="evidence" value="ECO:0007669"/>
    <property type="project" value="UniProtKB-KW"/>
</dbReference>
<dbReference type="GO" id="GO:0003700">
    <property type="term" value="F:DNA-binding transcription factor activity"/>
    <property type="evidence" value="ECO:0007669"/>
    <property type="project" value="InterPro"/>
</dbReference>
<dbReference type="PRINTS" id="PR00598">
    <property type="entry name" value="HTHMARR"/>
</dbReference>
<dbReference type="AlphaFoldDB" id="A0A7W6BKM7"/>
<dbReference type="PANTHER" id="PTHR33164:SF43">
    <property type="entry name" value="HTH-TYPE TRANSCRIPTIONAL REPRESSOR YETL"/>
    <property type="match status" value="1"/>
</dbReference>
<proteinExistence type="predicted"/>
<protein>
    <submittedName>
        <fullName evidence="2">DNA-binding MarR family transcriptional regulator</fullName>
    </submittedName>
</protein>
<dbReference type="Pfam" id="PF01047">
    <property type="entry name" value="MarR"/>
    <property type="match status" value="1"/>
</dbReference>
<dbReference type="InterPro" id="IPR000835">
    <property type="entry name" value="HTH_MarR-typ"/>
</dbReference>
<dbReference type="Gene3D" id="1.10.10.10">
    <property type="entry name" value="Winged helix-like DNA-binding domain superfamily/Winged helix DNA-binding domain"/>
    <property type="match status" value="1"/>
</dbReference>
<dbReference type="InterPro" id="IPR039422">
    <property type="entry name" value="MarR/SlyA-like"/>
</dbReference>
<dbReference type="GO" id="GO:0006950">
    <property type="term" value="P:response to stress"/>
    <property type="evidence" value="ECO:0007669"/>
    <property type="project" value="TreeGrafter"/>
</dbReference>
<accession>A0A7W6BKM7</accession>
<dbReference type="PANTHER" id="PTHR33164">
    <property type="entry name" value="TRANSCRIPTIONAL REGULATOR, MARR FAMILY"/>
    <property type="match status" value="1"/>
</dbReference>
<dbReference type="InterPro" id="IPR036388">
    <property type="entry name" value="WH-like_DNA-bd_sf"/>
</dbReference>
<evidence type="ECO:0000259" key="1">
    <source>
        <dbReference type="PROSITE" id="PS50995"/>
    </source>
</evidence>
<dbReference type="SMART" id="SM00347">
    <property type="entry name" value="HTH_MARR"/>
    <property type="match status" value="1"/>
</dbReference>
<dbReference type="Proteomes" id="UP000571950">
    <property type="component" value="Unassembled WGS sequence"/>
</dbReference>
<dbReference type="SUPFAM" id="SSF46785">
    <property type="entry name" value="Winged helix' DNA-binding domain"/>
    <property type="match status" value="1"/>
</dbReference>
<dbReference type="RefSeq" id="WP_188073134.1">
    <property type="nucleotide sequence ID" value="NZ_BSPS01000103.1"/>
</dbReference>
<comment type="caution">
    <text evidence="2">The sequence shown here is derived from an EMBL/GenBank/DDBJ whole genome shotgun (WGS) entry which is preliminary data.</text>
</comment>
<feature type="domain" description="HTH marR-type" evidence="1">
    <location>
        <begin position="5"/>
        <end position="138"/>
    </location>
</feature>
<name>A0A7W6BKM7_9SPHN</name>
<dbReference type="PROSITE" id="PS50995">
    <property type="entry name" value="HTH_MARR_2"/>
    <property type="match status" value="1"/>
</dbReference>
<organism evidence="2 3">
    <name type="scientific">Sphingobium jiangsuense</name>
    <dbReference type="NCBI Taxonomy" id="870476"/>
    <lineage>
        <taxon>Bacteria</taxon>
        <taxon>Pseudomonadati</taxon>
        <taxon>Pseudomonadota</taxon>
        <taxon>Alphaproteobacteria</taxon>
        <taxon>Sphingomonadales</taxon>
        <taxon>Sphingomonadaceae</taxon>
        <taxon>Sphingobium</taxon>
    </lineage>
</organism>
<reference evidence="2 3" key="1">
    <citation type="submission" date="2020-08" db="EMBL/GenBank/DDBJ databases">
        <title>Genomic Encyclopedia of Type Strains, Phase IV (KMG-IV): sequencing the most valuable type-strain genomes for metagenomic binning, comparative biology and taxonomic classification.</title>
        <authorList>
            <person name="Goeker M."/>
        </authorList>
    </citation>
    <scope>NUCLEOTIDE SEQUENCE [LARGE SCALE GENOMIC DNA]</scope>
    <source>
        <strain evidence="2 3">DSM 26189</strain>
    </source>
</reference>
<keyword evidence="2" id="KW-0238">DNA-binding</keyword>
<sequence>MKVCDEELFKELASVFLMAHRQMDRAMTAQGASLARTKLLLYIQRCGGNARAADIAELFGQAPRTVTDALDALERDGLIQRATDAGDRRVKRIAITDEGERAIAATEPLRRDLVRDFCRLLTDEDRRVLHDCLQKMAIAINPPSPPGDGI</sequence>
<evidence type="ECO:0000313" key="2">
    <source>
        <dbReference type="EMBL" id="MBB3927664.1"/>
    </source>
</evidence>
<dbReference type="EMBL" id="JACIDT010000014">
    <property type="protein sequence ID" value="MBB3927664.1"/>
    <property type="molecule type" value="Genomic_DNA"/>
</dbReference>
<keyword evidence="3" id="KW-1185">Reference proteome</keyword>
<gene>
    <name evidence="2" type="ORF">GGR43_003397</name>
</gene>
<evidence type="ECO:0000313" key="3">
    <source>
        <dbReference type="Proteomes" id="UP000571950"/>
    </source>
</evidence>
<dbReference type="InterPro" id="IPR036390">
    <property type="entry name" value="WH_DNA-bd_sf"/>
</dbReference>